<keyword evidence="7 8" id="KW-0472">Membrane</keyword>
<dbReference type="Pfam" id="PF02508">
    <property type="entry name" value="Rnf-Nqr"/>
    <property type="match status" value="1"/>
</dbReference>
<reference evidence="10 11" key="1">
    <citation type="submission" date="2020-07" db="EMBL/GenBank/DDBJ databases">
        <title>Diversity of carbapenemase encoding genes among Pseudomonas putida group clinical isolates in a tertiary Brazilian hospital.</title>
        <authorList>
            <person name="Alberto-Lei F."/>
            <person name="Nodari C.S."/>
            <person name="Streling A.P."/>
            <person name="Paulino J.T."/>
            <person name="Bessa-Neto F.O."/>
            <person name="Cayo R."/>
            <person name="Gales A.C."/>
        </authorList>
    </citation>
    <scope>NUCLEOTIDE SEQUENCE [LARGE SCALE GENOMIC DNA]</scope>
    <source>
        <strain evidence="10 11">12464</strain>
    </source>
</reference>
<dbReference type="Proteomes" id="UP000553948">
    <property type="component" value="Unassembled WGS sequence"/>
</dbReference>
<comment type="caution">
    <text evidence="10">The sequence shown here is derived from an EMBL/GenBank/DDBJ whole genome shotgun (WGS) entry which is preliminary data.</text>
</comment>
<protein>
    <submittedName>
        <fullName evidence="10">NADH:quinone oxidoreductase</fullName>
    </submittedName>
</protein>
<dbReference type="AlphaFoldDB" id="A0A7W2L3H7"/>
<evidence type="ECO:0000256" key="1">
    <source>
        <dbReference type="ARBA" id="ARBA00004127"/>
    </source>
</evidence>
<accession>A0A7W2L3H7</accession>
<proteinExistence type="predicted"/>
<evidence type="ECO:0000256" key="6">
    <source>
        <dbReference type="ARBA" id="ARBA00022989"/>
    </source>
</evidence>
<dbReference type="InterPro" id="IPR003667">
    <property type="entry name" value="NqrDE/RnfAE"/>
</dbReference>
<dbReference type="RefSeq" id="WP_176516670.1">
    <property type="nucleotide sequence ID" value="NZ_CP060529.1"/>
</dbReference>
<evidence type="ECO:0000256" key="2">
    <source>
        <dbReference type="ARBA" id="ARBA00022448"/>
    </source>
</evidence>
<keyword evidence="3" id="KW-0997">Cell inner membrane</keyword>
<name>A0A7W2L3H7_PSEPU</name>
<gene>
    <name evidence="10" type="ORF">H4C47_18460</name>
</gene>
<evidence type="ECO:0000256" key="8">
    <source>
        <dbReference type="SAM" id="Phobius"/>
    </source>
</evidence>
<keyword evidence="6 8" id="KW-1133">Transmembrane helix</keyword>
<evidence type="ECO:0000313" key="11">
    <source>
        <dbReference type="Proteomes" id="UP000553948"/>
    </source>
</evidence>
<organism evidence="10 11">
    <name type="scientific">Pseudomonas putida</name>
    <name type="common">Arthrobacter siderocapsulatus</name>
    <dbReference type="NCBI Taxonomy" id="303"/>
    <lineage>
        <taxon>Bacteria</taxon>
        <taxon>Pseudomonadati</taxon>
        <taxon>Pseudomonadota</taxon>
        <taxon>Gammaproteobacteria</taxon>
        <taxon>Pseudomonadales</taxon>
        <taxon>Pseudomonadaceae</taxon>
        <taxon>Pseudomonas</taxon>
    </lineage>
</organism>
<sequence length="171" mass="18212">MNRFCLLVAGLAPLLGATSSVAQGTAIGMSMLVLILAHQVLLSPLRSQLQGARYWLASLLIVAALASCLQLVLRAWALPLALSLGDFPLLIGVQCLATDSLLPNQGRWRQLLRYLSGLLFISVLLGASRQWLAEGLGLHLASLPSGALLLLGLLLALYNCLRPGPARQGKR</sequence>
<feature type="signal peptide" evidence="9">
    <location>
        <begin position="1"/>
        <end position="22"/>
    </location>
</feature>
<feature type="chain" id="PRO_5030810640" evidence="9">
    <location>
        <begin position="23"/>
        <end position="171"/>
    </location>
</feature>
<feature type="transmembrane region" description="Helical" evidence="8">
    <location>
        <begin position="114"/>
        <end position="132"/>
    </location>
</feature>
<evidence type="ECO:0000313" key="10">
    <source>
        <dbReference type="EMBL" id="MBA6117706.1"/>
    </source>
</evidence>
<feature type="transmembrane region" description="Helical" evidence="8">
    <location>
        <begin position="79"/>
        <end position="102"/>
    </location>
</feature>
<keyword evidence="4 8" id="KW-0812">Transmembrane</keyword>
<dbReference type="PANTHER" id="PTHR30586:SF0">
    <property type="entry name" value="ION-TRANSLOCATING OXIDOREDUCTASE COMPLEX SUBUNIT E"/>
    <property type="match status" value="1"/>
</dbReference>
<feature type="transmembrane region" description="Helical" evidence="8">
    <location>
        <begin position="26"/>
        <end position="42"/>
    </location>
</feature>
<evidence type="ECO:0000256" key="7">
    <source>
        <dbReference type="ARBA" id="ARBA00023136"/>
    </source>
</evidence>
<keyword evidence="3" id="KW-1003">Cell membrane</keyword>
<evidence type="ECO:0000256" key="5">
    <source>
        <dbReference type="ARBA" id="ARBA00022967"/>
    </source>
</evidence>
<evidence type="ECO:0000256" key="9">
    <source>
        <dbReference type="SAM" id="SignalP"/>
    </source>
</evidence>
<feature type="transmembrane region" description="Helical" evidence="8">
    <location>
        <begin position="138"/>
        <end position="161"/>
    </location>
</feature>
<feature type="transmembrane region" description="Helical" evidence="8">
    <location>
        <begin position="54"/>
        <end position="73"/>
    </location>
</feature>
<dbReference type="EMBL" id="JACGDG010000016">
    <property type="protein sequence ID" value="MBA6117706.1"/>
    <property type="molecule type" value="Genomic_DNA"/>
</dbReference>
<comment type="subcellular location">
    <subcellularLocation>
        <location evidence="1">Endomembrane system</location>
        <topology evidence="1">Multi-pass membrane protein</topology>
    </subcellularLocation>
</comment>
<keyword evidence="2" id="KW-0813">Transport</keyword>
<evidence type="ECO:0000256" key="3">
    <source>
        <dbReference type="ARBA" id="ARBA00022519"/>
    </source>
</evidence>
<keyword evidence="5" id="KW-1278">Translocase</keyword>
<dbReference type="GO" id="GO:0005886">
    <property type="term" value="C:plasma membrane"/>
    <property type="evidence" value="ECO:0007669"/>
    <property type="project" value="TreeGrafter"/>
</dbReference>
<evidence type="ECO:0000256" key="4">
    <source>
        <dbReference type="ARBA" id="ARBA00022692"/>
    </source>
</evidence>
<dbReference type="GO" id="GO:0012505">
    <property type="term" value="C:endomembrane system"/>
    <property type="evidence" value="ECO:0007669"/>
    <property type="project" value="UniProtKB-SubCell"/>
</dbReference>
<dbReference type="PIRSF" id="PIRSF006102">
    <property type="entry name" value="NQR_DE"/>
    <property type="match status" value="1"/>
</dbReference>
<dbReference type="PANTHER" id="PTHR30586">
    <property type="entry name" value="ELECTRON TRANSPORT COMPLEX PROTEIN RNFE"/>
    <property type="match status" value="1"/>
</dbReference>
<keyword evidence="9" id="KW-0732">Signal</keyword>